<comment type="caution">
    <text evidence="1">The sequence shown here is derived from an EMBL/GenBank/DDBJ whole genome shotgun (WGS) entry which is preliminary data.</text>
</comment>
<name>A0A098S7S9_9BACT</name>
<dbReference type="STRING" id="1524460.IX84_13020"/>
<dbReference type="Proteomes" id="UP000029736">
    <property type="component" value="Unassembled WGS sequence"/>
</dbReference>
<reference evidence="1 2" key="1">
    <citation type="journal article" date="2014" name="Int. J. Syst. Evol. Microbiol.">
        <title>Phaeodactylibacter xiamenensis gen. nov., sp. nov., a member of the family Saprospiraceae isolated from the marine alga Phaeodactylum tricornutum.</title>
        <authorList>
            <person name="Chen Z.Jr."/>
            <person name="Lei X."/>
            <person name="Lai Q."/>
            <person name="Li Y."/>
            <person name="Zhang B."/>
            <person name="Zhang J."/>
            <person name="Zhang H."/>
            <person name="Yang L."/>
            <person name="Zheng W."/>
            <person name="Tian Y."/>
            <person name="Yu Z."/>
            <person name="Xu H.Jr."/>
            <person name="Zheng T."/>
        </authorList>
    </citation>
    <scope>NUCLEOTIDE SEQUENCE [LARGE SCALE GENOMIC DNA]</scope>
    <source>
        <strain evidence="1 2">KD52</strain>
    </source>
</reference>
<dbReference type="EMBL" id="JPOS01000033">
    <property type="protein sequence ID" value="KGE87703.1"/>
    <property type="molecule type" value="Genomic_DNA"/>
</dbReference>
<evidence type="ECO:0008006" key="3">
    <source>
        <dbReference type="Google" id="ProtNLM"/>
    </source>
</evidence>
<protein>
    <recommendedName>
        <fullName evidence="3">Outer membrane protein beta-barrel domain-containing protein</fullName>
    </recommendedName>
</protein>
<evidence type="ECO:0000313" key="1">
    <source>
        <dbReference type="EMBL" id="KGE87703.1"/>
    </source>
</evidence>
<organism evidence="1 2">
    <name type="scientific">Phaeodactylibacter xiamenensis</name>
    <dbReference type="NCBI Taxonomy" id="1524460"/>
    <lineage>
        <taxon>Bacteria</taxon>
        <taxon>Pseudomonadati</taxon>
        <taxon>Bacteroidota</taxon>
        <taxon>Saprospiria</taxon>
        <taxon>Saprospirales</taxon>
        <taxon>Haliscomenobacteraceae</taxon>
        <taxon>Phaeodactylibacter</taxon>
    </lineage>
</organism>
<gene>
    <name evidence="1" type="ORF">IX84_13020</name>
</gene>
<accession>A0A098S7S9</accession>
<evidence type="ECO:0000313" key="2">
    <source>
        <dbReference type="Proteomes" id="UP000029736"/>
    </source>
</evidence>
<keyword evidence="2" id="KW-1185">Reference proteome</keyword>
<dbReference type="AlphaFoldDB" id="A0A098S7S9"/>
<proteinExistence type="predicted"/>
<sequence length="813" mass="92438">MFSFDAGTYDSLLFFFSHLSYGIHKIKKNKAEWQGNKLAINLAAKKIELEEVVVSSRRSGVIFKGDTISFDLSVLRTGNENDVKSLLRAVPGLEIGENGSISFNGRKVDEILLNDKNVIQSQFEVLNNLFRPDELLTAEMINAKKEEAPLMLNLILDKPRKEKFQIAGGLTHDKRVELDANRLKLQPGSEWSSVVTARFNNWANPVLSEQDFLRAQDFDYIVLKRKYNRSESIDLDLGTFSPPVFSDKEESLFQLSLNRKNDASTTNIFVRYLGSDKTVEKEHIFFSVFDNAPIGGSEELSNRRKQDALVRGSHQFDRDRLSLKLFAGVNLAILSNESAGSSFFQGAQQTHSYQSKQANTVGYVSANLIYALGNGYYFDFYNSTTLDRESSSHDILDGYDVFEAAELLASGQFSFSTDQAVTTKSAFNAFSFKKAMKNLELAVGSNLVWASVVNQSESPVESNRFNLLYEKKIFEYSPFLKASFNRDAFKSSVLLKSKNAFSYGSTTVIDEDIRQNNAPYVQVSLQYELSQNVQAELRYQYREDYISPLQRRRVPLVQDNRNYEFDPVRTFPDIAMSSLNVNIKYLRPSIPAFAFVNIFYSSTDSVIYGYPLYLEGYQVQSGRMIEGNTRAGFIFAGSFRCANKNRMTIRGTGMQIKGKTLNADGLPRASTTTLYQVQPGYQFFPVRQRFSTSTHFELSYTRQAFQGSTLAYSAFRIVPRVDISYKIAKWYFEMSGRYDSLRNFNPQNILSFNIQWAPTSKLKTEMGVFDLLNFNGNSYALADFSDNEIRVEQYRTIGGYFYVKVGYSIDKSD</sequence>